<dbReference type="HOGENOM" id="CLU_001570_27_0_1"/>
<sequence>MLALSLGWLLLGSFVLYRFALYIQTALARRRAAKEHGCKAAPAYPDFDPIFGLGLVFEAIKSNKYDTFLEDVRNRYLKYGNTFTSKLTGLPIISTCEPENVKTVLAVKFNDYELPPRRKAGFRELFGNGIADLNMFERHVRELIELIPTDGSAVDLQNLFFGMTLDSATEFLFGESASTLSGHRSTAPKGDIFGQSFDYCTGYIGKRFRFGLPSSWGNKQYRQGVKDVHTFADHYVRKGIERYNSREKIGEVPDESGRYVFLDELVKETQDPLVLRSELMNILLAGRDTTASLLSVLWNTLSKRQDVWEKLQAEVQTLDGRAPSFEEIKNMKYLRFTLNEVLRLYPVVPGNSRSAIRDTILPRGGGPDGQSPVFVPKGTSVVYSAYSMHRRTDIYGPDALEFKPERWRPSALAGAICRSTAVPESALVTFKNIESRDPHPWTELLTVTCSSKYGAKVALS</sequence>
<dbReference type="Pfam" id="PF00067">
    <property type="entry name" value="p450"/>
    <property type="match status" value="1"/>
</dbReference>
<dbReference type="eggNOG" id="KOG0157">
    <property type="taxonomic scope" value="Eukaryota"/>
</dbReference>
<evidence type="ECO:0000256" key="7">
    <source>
        <dbReference type="ARBA" id="ARBA00023033"/>
    </source>
</evidence>
<dbReference type="PRINTS" id="PR01239">
    <property type="entry name" value="EP450IICYP52"/>
</dbReference>
<proteinExistence type="inferred from homology"/>
<dbReference type="AlphaFoldDB" id="F2PN97"/>
<dbReference type="PANTHER" id="PTHR24287:SF1">
    <property type="entry name" value="P450, PUTATIVE (EUROFUNG)-RELATED"/>
    <property type="match status" value="1"/>
</dbReference>
<dbReference type="Proteomes" id="UP000009169">
    <property type="component" value="Unassembled WGS sequence"/>
</dbReference>
<dbReference type="GO" id="GO:0016712">
    <property type="term" value="F:oxidoreductase activity, acting on paired donors, with incorporation or reduction of molecular oxygen, reduced flavin or flavoprotein as one donor, and incorporation of one atom of oxygen"/>
    <property type="evidence" value="ECO:0007669"/>
    <property type="project" value="InterPro"/>
</dbReference>
<dbReference type="PANTHER" id="PTHR24287">
    <property type="entry name" value="P450, PUTATIVE (EUROFUNG)-RELATED"/>
    <property type="match status" value="1"/>
</dbReference>
<dbReference type="SUPFAM" id="SSF48264">
    <property type="entry name" value="Cytochrome P450"/>
    <property type="match status" value="1"/>
</dbReference>
<keyword evidence="3" id="KW-0349">Heme</keyword>
<keyword evidence="4" id="KW-0479">Metal-binding</keyword>
<evidence type="ECO:0000313" key="9">
    <source>
        <dbReference type="Proteomes" id="UP000009169"/>
    </source>
</evidence>
<evidence type="ECO:0000256" key="1">
    <source>
        <dbReference type="ARBA" id="ARBA00001971"/>
    </source>
</evidence>
<name>F2PN97_TRIEC</name>
<dbReference type="OrthoDB" id="1470350at2759"/>
<keyword evidence="5" id="KW-0560">Oxidoreductase</keyword>
<dbReference type="InterPro" id="IPR001128">
    <property type="entry name" value="Cyt_P450"/>
</dbReference>
<comment type="similarity">
    <text evidence="2">Belongs to the cytochrome P450 family.</text>
</comment>
<dbReference type="GO" id="GO:0005506">
    <property type="term" value="F:iron ion binding"/>
    <property type="evidence" value="ECO:0007669"/>
    <property type="project" value="InterPro"/>
</dbReference>
<dbReference type="EMBL" id="DS995727">
    <property type="protein sequence ID" value="EGE03365.1"/>
    <property type="molecule type" value="Genomic_DNA"/>
</dbReference>
<dbReference type="InterPro" id="IPR047146">
    <property type="entry name" value="Cyt_P450_E_CYP52_fungi"/>
</dbReference>
<reference evidence="9" key="1">
    <citation type="journal article" date="2012" name="MBio">
        <title>Comparative genome analysis of Trichophyton rubrum and related dermatophytes reveals candidate genes involved in infection.</title>
        <authorList>
            <person name="Martinez D.A."/>
            <person name="Oliver B.G."/>
            <person name="Graeser Y."/>
            <person name="Goldberg J.M."/>
            <person name="Li W."/>
            <person name="Martinez-Rossi N.M."/>
            <person name="Monod M."/>
            <person name="Shelest E."/>
            <person name="Barton R.C."/>
            <person name="Birch E."/>
            <person name="Brakhage A.A."/>
            <person name="Chen Z."/>
            <person name="Gurr S.J."/>
            <person name="Heiman D."/>
            <person name="Heitman J."/>
            <person name="Kosti I."/>
            <person name="Rossi A."/>
            <person name="Saif S."/>
            <person name="Samalova M."/>
            <person name="Saunders C.W."/>
            <person name="Shea T."/>
            <person name="Summerbell R.C."/>
            <person name="Xu J."/>
            <person name="Young S."/>
            <person name="Zeng Q."/>
            <person name="Birren B.W."/>
            <person name="Cuomo C.A."/>
            <person name="White T.C."/>
        </authorList>
    </citation>
    <scope>NUCLEOTIDE SEQUENCE [LARGE SCALE GENOMIC DNA]</scope>
    <source>
        <strain evidence="9">ATCC MYA-4606 / CBS 127.97</strain>
    </source>
</reference>
<accession>F2PN97</accession>
<evidence type="ECO:0000256" key="6">
    <source>
        <dbReference type="ARBA" id="ARBA00023004"/>
    </source>
</evidence>
<organism evidence="8 9">
    <name type="scientific">Trichophyton equinum (strain ATCC MYA-4606 / CBS 127.97)</name>
    <name type="common">Horse ringworm fungus</name>
    <dbReference type="NCBI Taxonomy" id="559882"/>
    <lineage>
        <taxon>Eukaryota</taxon>
        <taxon>Fungi</taxon>
        <taxon>Dikarya</taxon>
        <taxon>Ascomycota</taxon>
        <taxon>Pezizomycotina</taxon>
        <taxon>Eurotiomycetes</taxon>
        <taxon>Eurotiomycetidae</taxon>
        <taxon>Onygenales</taxon>
        <taxon>Arthrodermataceae</taxon>
        <taxon>Trichophyton</taxon>
    </lineage>
</organism>
<dbReference type="GO" id="GO:0020037">
    <property type="term" value="F:heme binding"/>
    <property type="evidence" value="ECO:0007669"/>
    <property type="project" value="InterPro"/>
</dbReference>
<evidence type="ECO:0000313" key="8">
    <source>
        <dbReference type="EMBL" id="EGE03365.1"/>
    </source>
</evidence>
<keyword evidence="7" id="KW-0503">Monooxygenase</keyword>
<dbReference type="VEuPathDB" id="FungiDB:TEQG_02399"/>
<evidence type="ECO:0000256" key="3">
    <source>
        <dbReference type="ARBA" id="ARBA00022617"/>
    </source>
</evidence>
<dbReference type="CDD" id="cd11063">
    <property type="entry name" value="CYP52"/>
    <property type="match status" value="1"/>
</dbReference>
<evidence type="ECO:0000256" key="4">
    <source>
        <dbReference type="ARBA" id="ARBA00022723"/>
    </source>
</evidence>
<protein>
    <submittedName>
        <fullName evidence="8">Cytochrome P450 alkane hydroxylase</fullName>
    </submittedName>
</protein>
<gene>
    <name evidence="8" type="ORF">TEQG_02399</name>
</gene>
<dbReference type="Gene3D" id="1.10.630.10">
    <property type="entry name" value="Cytochrome P450"/>
    <property type="match status" value="1"/>
</dbReference>
<dbReference type="InterPro" id="IPR002974">
    <property type="entry name" value="Cyt_P450_E_CYP52_ascomycetes"/>
</dbReference>
<dbReference type="InterPro" id="IPR036396">
    <property type="entry name" value="Cyt_P450_sf"/>
</dbReference>
<keyword evidence="6" id="KW-0408">Iron</keyword>
<comment type="cofactor">
    <cofactor evidence="1">
        <name>heme</name>
        <dbReference type="ChEBI" id="CHEBI:30413"/>
    </cofactor>
</comment>
<evidence type="ECO:0000256" key="2">
    <source>
        <dbReference type="ARBA" id="ARBA00010617"/>
    </source>
</evidence>
<keyword evidence="9" id="KW-1185">Reference proteome</keyword>
<evidence type="ECO:0000256" key="5">
    <source>
        <dbReference type="ARBA" id="ARBA00023002"/>
    </source>
</evidence>